<keyword evidence="2" id="KW-1185">Reference proteome</keyword>
<comment type="caution">
    <text evidence="1">The sequence shown here is derived from an EMBL/GenBank/DDBJ whole genome shotgun (WGS) entry which is preliminary data.</text>
</comment>
<protein>
    <recommendedName>
        <fullName evidence="3">Rap1a immunity protein domain-containing protein</fullName>
    </recommendedName>
</protein>
<sequence>MTYFNILKKEISLFLGSLFSGTKELKSLGFTLLIILGIGGWVQAKELVQPALSIQGMTQEQQRVYLDGLADGFQILNAKLQRQGQSPLYCIPEKVVILGRDLLEFAAEDLQGPQEDLTIAVSGLLGLIERYPCPKENVETPLPAKTIPSK</sequence>
<dbReference type="EMBL" id="JAQOUE010000001">
    <property type="protein sequence ID" value="MDT7042500.1"/>
    <property type="molecule type" value="Genomic_DNA"/>
</dbReference>
<proteinExistence type="predicted"/>
<evidence type="ECO:0000313" key="2">
    <source>
        <dbReference type="Proteomes" id="UP001250932"/>
    </source>
</evidence>
<dbReference type="RefSeq" id="WP_313832913.1">
    <property type="nucleotide sequence ID" value="NZ_JAQOUE010000001.1"/>
</dbReference>
<reference evidence="1 2" key="1">
    <citation type="journal article" date="2023" name="ISME J.">
        <title>Cultivation and genomic characterization of novel and ubiquitous marine nitrite-oxidizing bacteria from the Nitrospirales.</title>
        <authorList>
            <person name="Mueller A.J."/>
            <person name="Daebeler A."/>
            <person name="Herbold C.W."/>
            <person name="Kirkegaard R.H."/>
            <person name="Daims H."/>
        </authorList>
    </citation>
    <scope>NUCLEOTIDE SEQUENCE [LARGE SCALE GENOMIC DNA]</scope>
    <source>
        <strain evidence="1 2">EB</strain>
    </source>
</reference>
<name>A0ABU3K7Z2_9BACT</name>
<gene>
    <name evidence="1" type="ORF">PPG34_09050</name>
</gene>
<organism evidence="1 2">
    <name type="scientific">Candidatus Nitronereus thalassa</name>
    <dbReference type="NCBI Taxonomy" id="3020898"/>
    <lineage>
        <taxon>Bacteria</taxon>
        <taxon>Pseudomonadati</taxon>
        <taxon>Nitrospirota</taxon>
        <taxon>Nitrospiria</taxon>
        <taxon>Nitrospirales</taxon>
        <taxon>Nitrospiraceae</taxon>
        <taxon>Candidatus Nitronereus</taxon>
    </lineage>
</organism>
<dbReference type="Proteomes" id="UP001250932">
    <property type="component" value="Unassembled WGS sequence"/>
</dbReference>
<accession>A0ABU3K7Z2</accession>
<evidence type="ECO:0000313" key="1">
    <source>
        <dbReference type="EMBL" id="MDT7042500.1"/>
    </source>
</evidence>
<evidence type="ECO:0008006" key="3">
    <source>
        <dbReference type="Google" id="ProtNLM"/>
    </source>
</evidence>